<evidence type="ECO:0000313" key="1">
    <source>
        <dbReference type="EMBL" id="GEO11103.1"/>
    </source>
</evidence>
<dbReference type="EMBL" id="BJYT01000016">
    <property type="protein sequence ID" value="GEO11103.1"/>
    <property type="molecule type" value="Genomic_DNA"/>
</dbReference>
<comment type="caution">
    <text evidence="1">The sequence shown here is derived from an EMBL/GenBank/DDBJ whole genome shotgun (WGS) entry which is preliminary data.</text>
</comment>
<protein>
    <submittedName>
        <fullName evidence="1">Uncharacterized protein</fullName>
    </submittedName>
</protein>
<evidence type="ECO:0000313" key="2">
    <source>
        <dbReference type="Proteomes" id="UP000321513"/>
    </source>
</evidence>
<organism evidence="1 2">
    <name type="scientific">Segetibacter aerophilus</name>
    <dbReference type="NCBI Taxonomy" id="670293"/>
    <lineage>
        <taxon>Bacteria</taxon>
        <taxon>Pseudomonadati</taxon>
        <taxon>Bacteroidota</taxon>
        <taxon>Chitinophagia</taxon>
        <taxon>Chitinophagales</taxon>
        <taxon>Chitinophagaceae</taxon>
        <taxon>Segetibacter</taxon>
    </lineage>
</organism>
<name>A0A512BGL2_9BACT</name>
<sequence length="164" mass="18890">MSFKVHLLSMRRLLILILLVPTLTLSQKVTTTEFGGANNIYNDGIKRYLILSVQNKKHNQDTFYVQQDNVITDSLMTRIYGSKVVVADSSVIEEKLRQNGSFMLHKLFPLSFDKGVFYVSLVLFSVTKTNGEVYFANTATFKLEYLFYTRMKAFQFTKGRSYGH</sequence>
<dbReference type="Proteomes" id="UP000321513">
    <property type="component" value="Unassembled WGS sequence"/>
</dbReference>
<keyword evidence="2" id="KW-1185">Reference proteome</keyword>
<reference evidence="1 2" key="1">
    <citation type="submission" date="2019-07" db="EMBL/GenBank/DDBJ databases">
        <title>Whole genome shotgun sequence of Segetibacter aerophilus NBRC 106135.</title>
        <authorList>
            <person name="Hosoyama A."/>
            <person name="Uohara A."/>
            <person name="Ohji S."/>
            <person name="Ichikawa N."/>
        </authorList>
    </citation>
    <scope>NUCLEOTIDE SEQUENCE [LARGE SCALE GENOMIC DNA]</scope>
    <source>
        <strain evidence="1 2">NBRC 106135</strain>
    </source>
</reference>
<gene>
    <name evidence="1" type="ORF">SAE01_35990</name>
</gene>
<dbReference type="AlphaFoldDB" id="A0A512BGL2"/>
<proteinExistence type="predicted"/>
<accession>A0A512BGL2</accession>